<organism evidence="1 2">
    <name type="scientific">Mesoplasma coleopterae</name>
    <dbReference type="NCBI Taxonomy" id="324078"/>
    <lineage>
        <taxon>Bacteria</taxon>
        <taxon>Bacillati</taxon>
        <taxon>Mycoplasmatota</taxon>
        <taxon>Mollicutes</taxon>
        <taxon>Entomoplasmatales</taxon>
        <taxon>Entomoplasmataceae</taxon>
        <taxon>Mesoplasma</taxon>
    </lineage>
</organism>
<dbReference type="KEGG" id="mcol:MCOLE_v1c05540"/>
<gene>
    <name evidence="1" type="ORF">MCOLE_v1c05540</name>
</gene>
<dbReference type="RefSeq" id="WP_100671279.1">
    <property type="nucleotide sequence ID" value="NZ_CP024968.1"/>
</dbReference>
<evidence type="ECO:0000313" key="1">
    <source>
        <dbReference type="EMBL" id="ATZ21065.1"/>
    </source>
</evidence>
<dbReference type="AlphaFoldDB" id="A0A2K8P630"/>
<dbReference type="EMBL" id="CP024968">
    <property type="protein sequence ID" value="ATZ21065.1"/>
    <property type="molecule type" value="Genomic_DNA"/>
</dbReference>
<protein>
    <submittedName>
        <fullName evidence="1">Uncharacterized protein</fullName>
    </submittedName>
</protein>
<reference evidence="1 2" key="1">
    <citation type="submission" date="2017-11" db="EMBL/GenBank/DDBJ databases">
        <title>Genome sequence of Mesoplasma coleopterae BARC 779 (ATCC 49583).</title>
        <authorList>
            <person name="Lo W.-S."/>
            <person name="Kuo C.-H."/>
        </authorList>
    </citation>
    <scope>NUCLEOTIDE SEQUENCE [LARGE SCALE GENOMIC DNA]</scope>
    <source>
        <strain evidence="1 2">BARC 779</strain>
    </source>
</reference>
<keyword evidence="2" id="KW-1185">Reference proteome</keyword>
<proteinExistence type="predicted"/>
<evidence type="ECO:0000313" key="2">
    <source>
        <dbReference type="Proteomes" id="UP000232221"/>
    </source>
</evidence>
<sequence length="527" mass="63045">MINRLDTIFWAYFNEYIKKDSSQIFKKINNDLKEKVNEIYDVTYYSLFQFQLWKNESLINIEPEKYTEISNYIIENYKELFTFTFQDKNVESKFKEIDEIQKSFIKEVIEEFVLNHIIKTSFISSEDISQNYYWNFASLCALTSKFEYDINFKNDKESKYYYSIVYPFLITMVMIDVLKPADMVDKIKKVFTRKNISEAYKKGRELSSEEKEWLAPTIQFLKNEDELNAFILNFKKDNWENINIKQKFKIIHELSKITTIFLRDNLKNISVISEGDEVYEALYAYLPLFLSSSKEQGKINIKTFDGALKTVHSMCPINQKDFNPAWTIKHSKKFKEYKKIKFRAEKLMDFVARVRYSTYYMEMVNKTKRNNGVLGDCLISFKKVGIVKTMNFYSEIDGKFEFNYKNVKFKSINLDTKNFQKLLTKADRFEEIADYNSQMSIMLKILSLTITIDPKAPKTFEYSWETLIKYYIIAFGPYKKNMMSYTYKDLELIEFKINKLLTQYKKLQQKEKVIDSIGVLYKLQHFK</sequence>
<name>A0A2K8P630_9MOLU</name>
<dbReference type="OrthoDB" id="391572at2"/>
<accession>A0A2K8P630</accession>
<dbReference type="Proteomes" id="UP000232221">
    <property type="component" value="Chromosome"/>
</dbReference>